<evidence type="ECO:0000313" key="2">
    <source>
        <dbReference type="EMBL" id="KAF9149048.1"/>
    </source>
</evidence>
<organism evidence="2 3">
    <name type="scientific">Linnemannia schmuckeri</name>
    <dbReference type="NCBI Taxonomy" id="64567"/>
    <lineage>
        <taxon>Eukaryota</taxon>
        <taxon>Fungi</taxon>
        <taxon>Fungi incertae sedis</taxon>
        <taxon>Mucoromycota</taxon>
        <taxon>Mortierellomycotina</taxon>
        <taxon>Mortierellomycetes</taxon>
        <taxon>Mortierellales</taxon>
        <taxon>Mortierellaceae</taxon>
        <taxon>Linnemannia</taxon>
    </lineage>
</organism>
<evidence type="ECO:0000256" key="1">
    <source>
        <dbReference type="SAM" id="MobiDB-lite"/>
    </source>
</evidence>
<dbReference type="EMBL" id="JAAAUQ010000580">
    <property type="protein sequence ID" value="KAF9149048.1"/>
    <property type="molecule type" value="Genomic_DNA"/>
</dbReference>
<accession>A0A9P5V9S6</accession>
<gene>
    <name evidence="2" type="ORF">BG015_009186</name>
</gene>
<feature type="compositionally biased region" description="Gly residues" evidence="1">
    <location>
        <begin position="108"/>
        <end position="119"/>
    </location>
</feature>
<comment type="caution">
    <text evidence="2">The sequence shown here is derived from an EMBL/GenBank/DDBJ whole genome shotgun (WGS) entry which is preliminary data.</text>
</comment>
<name>A0A9P5V9S6_9FUNG</name>
<reference evidence="2" key="1">
    <citation type="journal article" date="2020" name="Fungal Divers.">
        <title>Resolving the Mortierellaceae phylogeny through synthesis of multi-gene phylogenetics and phylogenomics.</title>
        <authorList>
            <person name="Vandepol N."/>
            <person name="Liber J."/>
            <person name="Desiro A."/>
            <person name="Na H."/>
            <person name="Kennedy M."/>
            <person name="Barry K."/>
            <person name="Grigoriev I.V."/>
            <person name="Miller A.N."/>
            <person name="O'Donnell K."/>
            <person name="Stajich J.E."/>
            <person name="Bonito G."/>
        </authorList>
    </citation>
    <scope>NUCLEOTIDE SEQUENCE</scope>
    <source>
        <strain evidence="2">NRRL 6426</strain>
    </source>
</reference>
<feature type="compositionally biased region" description="Low complexity" evidence="1">
    <location>
        <begin position="93"/>
        <end position="107"/>
    </location>
</feature>
<feature type="region of interest" description="Disordered" evidence="1">
    <location>
        <begin position="87"/>
        <end position="149"/>
    </location>
</feature>
<protein>
    <submittedName>
        <fullName evidence="2">Uncharacterized protein</fullName>
    </submittedName>
</protein>
<evidence type="ECO:0000313" key="3">
    <source>
        <dbReference type="Proteomes" id="UP000748756"/>
    </source>
</evidence>
<sequence>MSTSSGLTPPQLPTASSSVQTRTLHPHIHYIFESDPLETEILESIPKSQCITMDFDPRSGVVKNVESYLTQLQVMDVRLVQSFGQEGQGALGGPSSSLSPPSASASGTGMGTGSGGVDAGVGAVSTSSSASSLKATTTTTTGTGGGATTATVASKDWTLVIDAVELDRRDQESLDTDSIPEDYLLHCEAIMKSFSARNLLLRKVIDYANATSSPTGTPP</sequence>
<proteinExistence type="predicted"/>
<feature type="region of interest" description="Disordered" evidence="1">
    <location>
        <begin position="1"/>
        <end position="20"/>
    </location>
</feature>
<dbReference type="OrthoDB" id="2447897at2759"/>
<dbReference type="Proteomes" id="UP000748756">
    <property type="component" value="Unassembled WGS sequence"/>
</dbReference>
<keyword evidence="3" id="KW-1185">Reference proteome</keyword>
<dbReference type="AlphaFoldDB" id="A0A9P5V9S6"/>
<feature type="compositionally biased region" description="Low complexity" evidence="1">
    <location>
        <begin position="120"/>
        <end position="141"/>
    </location>
</feature>